<dbReference type="Pfam" id="PF12706">
    <property type="entry name" value="Lactamase_B_2"/>
    <property type="match status" value="1"/>
</dbReference>
<proteinExistence type="predicted"/>
<organism evidence="4 5">
    <name type="scientific">Archangium lansingense</name>
    <dbReference type="NCBI Taxonomy" id="2995310"/>
    <lineage>
        <taxon>Bacteria</taxon>
        <taxon>Pseudomonadati</taxon>
        <taxon>Myxococcota</taxon>
        <taxon>Myxococcia</taxon>
        <taxon>Myxococcales</taxon>
        <taxon>Cystobacterineae</taxon>
        <taxon>Archangiaceae</taxon>
        <taxon>Archangium</taxon>
    </lineage>
</organism>
<keyword evidence="5" id="KW-1185">Reference proteome</keyword>
<accession>A0ABT4AGQ6</accession>
<name>A0ABT4AGQ6_9BACT</name>
<evidence type="ECO:0000313" key="5">
    <source>
        <dbReference type="Proteomes" id="UP001207654"/>
    </source>
</evidence>
<evidence type="ECO:0000256" key="1">
    <source>
        <dbReference type="ARBA" id="ARBA00022801"/>
    </source>
</evidence>
<protein>
    <submittedName>
        <fullName evidence="4">MBL fold metallo-hydrolase</fullName>
    </submittedName>
</protein>
<evidence type="ECO:0000256" key="2">
    <source>
        <dbReference type="SAM" id="MobiDB-lite"/>
    </source>
</evidence>
<dbReference type="InterPro" id="IPR036866">
    <property type="entry name" value="RibonucZ/Hydroxyglut_hydro"/>
</dbReference>
<evidence type="ECO:0000313" key="4">
    <source>
        <dbReference type="EMBL" id="MCY1080830.1"/>
    </source>
</evidence>
<dbReference type="Gene3D" id="3.60.15.10">
    <property type="entry name" value="Ribonuclease Z/Hydroxyacylglutathione hydrolase-like"/>
    <property type="match status" value="1"/>
</dbReference>
<dbReference type="EMBL" id="JAPNKA010000001">
    <property type="protein sequence ID" value="MCY1080830.1"/>
    <property type="molecule type" value="Genomic_DNA"/>
</dbReference>
<dbReference type="InterPro" id="IPR050114">
    <property type="entry name" value="UPF0173_UPF0282_UlaG_hydrolase"/>
</dbReference>
<sequence>MKIHHLRNATALLTLGEHRLLIDPMLARQGAFTGFKFFGGGRRPNPLVPLPPDTFSWLEEATGVLVTHAHPDHLDTAGLRWIRKHGLPVWTSREEAPNLRKRGLAVRELDDGALGMRVERIPVRHGRGLLARLLGRVSGYYLAHPDEPSVFLTSDAVLTEDLLEAVERLQPDVIIAPAGAANFGVGGDILFSVDELVTLVRRAPGRVVLNHLEALDHCPTTREGLRERMKAEGLLEKVLIPRDGEELHFTRQERASWPTAPGPGSTQERERASLASHTEASAP</sequence>
<comment type="caution">
    <text evidence="4">The sequence shown here is derived from an EMBL/GenBank/DDBJ whole genome shotgun (WGS) entry which is preliminary data.</text>
</comment>
<feature type="domain" description="Metallo-beta-lactamase" evidence="3">
    <location>
        <begin position="6"/>
        <end position="211"/>
    </location>
</feature>
<dbReference type="RefSeq" id="WP_267539459.1">
    <property type="nucleotide sequence ID" value="NZ_JAPNKA010000001.1"/>
</dbReference>
<keyword evidence="1" id="KW-0378">Hydrolase</keyword>
<dbReference type="InterPro" id="IPR001279">
    <property type="entry name" value="Metallo-B-lactamas"/>
</dbReference>
<dbReference type="PANTHER" id="PTHR43546">
    <property type="entry name" value="UPF0173 METAL-DEPENDENT HYDROLASE MJ1163-RELATED"/>
    <property type="match status" value="1"/>
</dbReference>
<gene>
    <name evidence="4" type="ORF">OV287_40935</name>
</gene>
<feature type="region of interest" description="Disordered" evidence="2">
    <location>
        <begin position="249"/>
        <end position="283"/>
    </location>
</feature>
<dbReference type="SUPFAM" id="SSF56281">
    <property type="entry name" value="Metallo-hydrolase/oxidoreductase"/>
    <property type="match status" value="1"/>
</dbReference>
<dbReference type="SMART" id="SM00849">
    <property type="entry name" value="Lactamase_B"/>
    <property type="match status" value="1"/>
</dbReference>
<evidence type="ECO:0000259" key="3">
    <source>
        <dbReference type="SMART" id="SM00849"/>
    </source>
</evidence>
<dbReference type="PANTHER" id="PTHR43546:SF9">
    <property type="entry name" value="L-ASCORBATE-6-PHOSPHATE LACTONASE ULAG-RELATED"/>
    <property type="match status" value="1"/>
</dbReference>
<dbReference type="Proteomes" id="UP001207654">
    <property type="component" value="Unassembled WGS sequence"/>
</dbReference>
<reference evidence="4 5" key="1">
    <citation type="submission" date="2022-11" db="EMBL/GenBank/DDBJ databases">
        <title>Minimal conservation of predation-associated metabolite biosynthetic gene clusters underscores biosynthetic potential of Myxococcota including descriptions for ten novel species: Archangium lansinium sp. nov., Myxococcus landrumus sp. nov., Nannocystis bai.</title>
        <authorList>
            <person name="Ahearne A."/>
            <person name="Stevens C."/>
            <person name="Phillips K."/>
        </authorList>
    </citation>
    <scope>NUCLEOTIDE SEQUENCE [LARGE SCALE GENOMIC DNA]</scope>
    <source>
        <strain evidence="4 5">MIWBW</strain>
    </source>
</reference>